<dbReference type="EMBL" id="JAVFWL010000004">
    <property type="protein sequence ID" value="KAK6747228.1"/>
    <property type="molecule type" value="Genomic_DNA"/>
</dbReference>
<dbReference type="Proteomes" id="UP001303046">
    <property type="component" value="Unassembled WGS sequence"/>
</dbReference>
<gene>
    <name evidence="2" type="primary">Necator_chrIV.g13735</name>
    <name evidence="2" type="ORF">RB195_000443</name>
</gene>
<protein>
    <submittedName>
        <fullName evidence="2">Uncharacterized protein</fullName>
    </submittedName>
</protein>
<name>A0ABR1DAL6_NECAM</name>
<evidence type="ECO:0000313" key="2">
    <source>
        <dbReference type="EMBL" id="KAK6747228.1"/>
    </source>
</evidence>
<accession>A0ABR1DAL6</accession>
<evidence type="ECO:0000313" key="3">
    <source>
        <dbReference type="Proteomes" id="UP001303046"/>
    </source>
</evidence>
<comment type="caution">
    <text evidence="2">The sequence shown here is derived from an EMBL/GenBank/DDBJ whole genome shotgun (WGS) entry which is preliminary data.</text>
</comment>
<keyword evidence="3" id="KW-1185">Reference proteome</keyword>
<feature type="compositionally biased region" description="Basic residues" evidence="1">
    <location>
        <begin position="12"/>
        <end position="26"/>
    </location>
</feature>
<feature type="compositionally biased region" description="Polar residues" evidence="1">
    <location>
        <begin position="32"/>
        <end position="44"/>
    </location>
</feature>
<proteinExistence type="predicted"/>
<reference evidence="2 3" key="1">
    <citation type="submission" date="2023-08" db="EMBL/GenBank/DDBJ databases">
        <title>A Necator americanus chromosomal reference genome.</title>
        <authorList>
            <person name="Ilik V."/>
            <person name="Petrzelkova K.J."/>
            <person name="Pardy F."/>
            <person name="Fuh T."/>
            <person name="Niatou-Singa F.S."/>
            <person name="Gouil Q."/>
            <person name="Baker L."/>
            <person name="Ritchie M.E."/>
            <person name="Jex A.R."/>
            <person name="Gazzola D."/>
            <person name="Li H."/>
            <person name="Toshio Fujiwara R."/>
            <person name="Zhan B."/>
            <person name="Aroian R.V."/>
            <person name="Pafco B."/>
            <person name="Schwarz E.M."/>
        </authorList>
    </citation>
    <scope>NUCLEOTIDE SEQUENCE [LARGE SCALE GENOMIC DNA]</scope>
    <source>
        <strain evidence="2 3">Aroian</strain>
        <tissue evidence="2">Whole animal</tissue>
    </source>
</reference>
<organism evidence="2 3">
    <name type="scientific">Necator americanus</name>
    <name type="common">Human hookworm</name>
    <dbReference type="NCBI Taxonomy" id="51031"/>
    <lineage>
        <taxon>Eukaryota</taxon>
        <taxon>Metazoa</taxon>
        <taxon>Ecdysozoa</taxon>
        <taxon>Nematoda</taxon>
        <taxon>Chromadorea</taxon>
        <taxon>Rhabditida</taxon>
        <taxon>Rhabditina</taxon>
        <taxon>Rhabditomorpha</taxon>
        <taxon>Strongyloidea</taxon>
        <taxon>Ancylostomatidae</taxon>
        <taxon>Bunostominae</taxon>
        <taxon>Necator</taxon>
    </lineage>
</organism>
<feature type="region of interest" description="Disordered" evidence="1">
    <location>
        <begin position="12"/>
        <end position="51"/>
    </location>
</feature>
<evidence type="ECO:0000256" key="1">
    <source>
        <dbReference type="SAM" id="MobiDB-lite"/>
    </source>
</evidence>
<sequence length="429" mass="49255">MDKLERRLARLWRRMRGGKRRERRSKKTESSPQLNRGEITSNNKQRYENTKDLKDVAPELCLKYEEKLFPNGIASRRSSPPSQEISRALIRLYAYARLKSLQNSIVAGQQRSLKSMTSATTTTTTPADHDNLESFKPLERHSLLSSLPQLSLQRFGSREFEKMCLSRDSGYLTGSPWEFSSSTETLRRPKSPTVVTRPRKRVANEPLPSKRRFHASHGDILHTSAVVDSSTQTHETIESFLSRNVYKSKCVTSLFEAANAGLEALIDDVLAEFDRWFVGRKMLIVASELHFSVPLDKRSRKLEQILKQQMLRSLLENNRRILYLKGNSEVLPIHMAEARTEENICSDSKLQAVQGVYQRCYHKLLPFVHSATPTWHAPYWKLSQTPVRPQKSAFLEDDSTKFRTHSFISFNIIGLSIFGIKHQSHDVLA</sequence>